<dbReference type="Proteomes" id="UP000065807">
    <property type="component" value="Chromosome"/>
</dbReference>
<dbReference type="PROSITE" id="PS00211">
    <property type="entry name" value="ABC_TRANSPORTER_1"/>
    <property type="match status" value="1"/>
</dbReference>
<dbReference type="InterPro" id="IPR003593">
    <property type="entry name" value="AAA+_ATPase"/>
</dbReference>
<dbReference type="SUPFAM" id="SSF52540">
    <property type="entry name" value="P-loop containing nucleoside triphosphate hydrolases"/>
    <property type="match status" value="1"/>
</dbReference>
<reference evidence="7" key="1">
    <citation type="submission" date="2015-07" db="EMBL/GenBank/DDBJ databases">
        <title>Complete genome sequence and phylogenetic analysis of Limnochorda pilosa.</title>
        <authorList>
            <person name="Watanabe M."/>
            <person name="Kojima H."/>
            <person name="Fukui M."/>
        </authorList>
    </citation>
    <scope>NUCLEOTIDE SEQUENCE [LARGE SCALE GENOMIC DNA]</scope>
    <source>
        <strain evidence="7">HC45</strain>
    </source>
</reference>
<dbReference type="PANTHER" id="PTHR42781">
    <property type="entry name" value="SPERMIDINE/PUTRESCINE IMPORT ATP-BINDING PROTEIN POTA"/>
    <property type="match status" value="1"/>
</dbReference>
<dbReference type="KEGG" id="lpil:LIP_2090"/>
<name>A0A0K2SLD1_LIMPI</name>
<evidence type="ECO:0000256" key="1">
    <source>
        <dbReference type="ARBA" id="ARBA00022448"/>
    </source>
</evidence>
<evidence type="ECO:0000259" key="5">
    <source>
        <dbReference type="PROSITE" id="PS50893"/>
    </source>
</evidence>
<dbReference type="InterPro" id="IPR017871">
    <property type="entry name" value="ABC_transporter-like_CS"/>
</dbReference>
<dbReference type="STRING" id="1555112.LIP_2090"/>
<keyword evidence="4" id="KW-1278">Translocase</keyword>
<dbReference type="GO" id="GO:0016887">
    <property type="term" value="F:ATP hydrolysis activity"/>
    <property type="evidence" value="ECO:0007669"/>
    <property type="project" value="InterPro"/>
</dbReference>
<dbReference type="EMBL" id="AP014924">
    <property type="protein sequence ID" value="BAS27931.1"/>
    <property type="molecule type" value="Genomic_DNA"/>
</dbReference>
<keyword evidence="1" id="KW-0813">Transport</keyword>
<dbReference type="GO" id="GO:0005524">
    <property type="term" value="F:ATP binding"/>
    <property type="evidence" value="ECO:0007669"/>
    <property type="project" value="UniProtKB-KW"/>
</dbReference>
<evidence type="ECO:0000256" key="2">
    <source>
        <dbReference type="ARBA" id="ARBA00022741"/>
    </source>
</evidence>
<organism evidence="6 7">
    <name type="scientific">Limnochorda pilosa</name>
    <dbReference type="NCBI Taxonomy" id="1555112"/>
    <lineage>
        <taxon>Bacteria</taxon>
        <taxon>Bacillati</taxon>
        <taxon>Bacillota</taxon>
        <taxon>Limnochordia</taxon>
        <taxon>Limnochordales</taxon>
        <taxon>Limnochordaceae</taxon>
        <taxon>Limnochorda</taxon>
    </lineage>
</organism>
<dbReference type="InterPro" id="IPR003439">
    <property type="entry name" value="ABC_transporter-like_ATP-bd"/>
</dbReference>
<protein>
    <submittedName>
        <fullName evidence="6">Spermidine/putrescine ABC transporter ATPase</fullName>
    </submittedName>
</protein>
<dbReference type="PANTHER" id="PTHR42781:SF4">
    <property type="entry name" value="SPERMIDINE_PUTRESCINE IMPORT ATP-BINDING PROTEIN POTA"/>
    <property type="match status" value="1"/>
</dbReference>
<proteinExistence type="predicted"/>
<dbReference type="InterPro" id="IPR027417">
    <property type="entry name" value="P-loop_NTPase"/>
</dbReference>
<dbReference type="InterPro" id="IPR008995">
    <property type="entry name" value="Mo/tungstate-bd_C_term_dom"/>
</dbReference>
<dbReference type="AlphaFoldDB" id="A0A0K2SLD1"/>
<dbReference type="Pfam" id="PF08402">
    <property type="entry name" value="TOBE_2"/>
    <property type="match status" value="1"/>
</dbReference>
<dbReference type="GO" id="GO:0022857">
    <property type="term" value="F:transmembrane transporter activity"/>
    <property type="evidence" value="ECO:0007669"/>
    <property type="project" value="InterPro"/>
</dbReference>
<accession>A0A0K2SLD1</accession>
<gene>
    <name evidence="6" type="ORF">LIP_2090</name>
</gene>
<dbReference type="PATRIC" id="fig|1555112.3.peg.2130"/>
<dbReference type="GO" id="GO:0043190">
    <property type="term" value="C:ATP-binding cassette (ABC) transporter complex"/>
    <property type="evidence" value="ECO:0007669"/>
    <property type="project" value="InterPro"/>
</dbReference>
<evidence type="ECO:0000256" key="4">
    <source>
        <dbReference type="ARBA" id="ARBA00022967"/>
    </source>
</evidence>
<feature type="domain" description="ABC transporter" evidence="5">
    <location>
        <begin position="23"/>
        <end position="253"/>
    </location>
</feature>
<keyword evidence="3" id="KW-0067">ATP-binding</keyword>
<keyword evidence="7" id="KW-1185">Reference proteome</keyword>
<sequence>MAPDAEPGALELKPAGESAATGLTIERVSKRFGDVAALRGVDLLVRGGEFFTLLGPSGCGKTTLLRIIAGLELPDSGRILLSGKDITSLPANMRPINTVFQNYALFPHLDVYENVAFGLRSRRFPVTAIKRRVEDALAMLQLDSLAGRYPHQLSGGQQQRVALARALVNEPEILLLDEPLSSLDAKLRAILQVELRRLQRRLSATFILVTHDQDEAMAVSDRIAVMQPGIMVQVGTPQEIYERPCNRYVAEFLGAANLILATSLGDVVETQFGILELNEKPSWRQRTLAIRPERVRLGLTPPAANGVRGRLREVVYRGAFVEAFFDPGQLRVRAADLYPLQEGDEVWLELPREALVVLDE</sequence>
<evidence type="ECO:0000313" key="6">
    <source>
        <dbReference type="EMBL" id="BAS27931.1"/>
    </source>
</evidence>
<dbReference type="Gene3D" id="3.40.50.300">
    <property type="entry name" value="P-loop containing nucleotide triphosphate hydrolases"/>
    <property type="match status" value="1"/>
</dbReference>
<dbReference type="Pfam" id="PF00005">
    <property type="entry name" value="ABC_tran"/>
    <property type="match status" value="1"/>
</dbReference>
<dbReference type="PROSITE" id="PS50893">
    <property type="entry name" value="ABC_TRANSPORTER_2"/>
    <property type="match status" value="1"/>
</dbReference>
<dbReference type="SUPFAM" id="SSF50331">
    <property type="entry name" value="MOP-like"/>
    <property type="match status" value="1"/>
</dbReference>
<dbReference type="InterPro" id="IPR050093">
    <property type="entry name" value="ABC_SmlMolc_Importer"/>
</dbReference>
<dbReference type="FunFam" id="3.40.50.300:FF:000133">
    <property type="entry name" value="Spermidine/putrescine import ATP-binding protein PotA"/>
    <property type="match status" value="1"/>
</dbReference>
<evidence type="ECO:0000313" key="7">
    <source>
        <dbReference type="Proteomes" id="UP000065807"/>
    </source>
</evidence>
<dbReference type="InterPro" id="IPR013611">
    <property type="entry name" value="Transp-assoc_OB_typ2"/>
</dbReference>
<reference evidence="7" key="2">
    <citation type="journal article" date="2016" name="Int. J. Syst. Evol. Microbiol.">
        <title>Complete genome sequence and cell structure of Limnochorda pilosa, a Gram-negative spore-former within the phylum Firmicutes.</title>
        <authorList>
            <person name="Watanabe M."/>
            <person name="Kojima H."/>
            <person name="Fukui M."/>
        </authorList>
    </citation>
    <scope>NUCLEOTIDE SEQUENCE [LARGE SCALE GENOMIC DNA]</scope>
    <source>
        <strain evidence="7">HC45</strain>
    </source>
</reference>
<dbReference type="SMART" id="SM00382">
    <property type="entry name" value="AAA"/>
    <property type="match status" value="1"/>
</dbReference>
<keyword evidence="2" id="KW-0547">Nucleotide-binding</keyword>
<evidence type="ECO:0000256" key="3">
    <source>
        <dbReference type="ARBA" id="ARBA00022840"/>
    </source>
</evidence>